<gene>
    <name evidence="1" type="ORF">LSAA_4956</name>
</gene>
<sequence length="200" mass="23225">MMKASELVCPEKRQVFTNISLRRNTIAERISELSEDSNSQLKQRVGCFISFSVAIDESTDITDVAQLAKLSVVLIMHLQLLKNLLKEISNFVENKGKTVPELQSQEWLQDLAFLVDITGHLNSLNKMLRGRKKVIPQFYNQIKAFKLKLGLWETQMESGDCTHFLCLRNMCEERHNTDLKRYKDKIAELMADFKMIWGIW</sequence>
<dbReference type="Proteomes" id="UP000675881">
    <property type="component" value="Chromosome 14"/>
</dbReference>
<proteinExistence type="predicted"/>
<dbReference type="PANTHER" id="PTHR45913:SF5">
    <property type="entry name" value="GENERAL TRANSCRIPTION FACTOR II-I REPEAT DOMAIN-CONTAINING PROTEIN 2A-LIKE PROTEIN"/>
    <property type="match status" value="1"/>
</dbReference>
<dbReference type="AlphaFoldDB" id="A0A7R8CKK3"/>
<protein>
    <submittedName>
        <fullName evidence="1">(salmon louse) hypothetical protein</fullName>
    </submittedName>
</protein>
<dbReference type="PANTHER" id="PTHR45913">
    <property type="entry name" value="EPM2A-INTERACTING PROTEIN 1"/>
    <property type="match status" value="1"/>
</dbReference>
<name>A0A7R8CKK3_LEPSM</name>
<evidence type="ECO:0000313" key="2">
    <source>
        <dbReference type="Proteomes" id="UP000675881"/>
    </source>
</evidence>
<accession>A0A7R8CKK3</accession>
<dbReference type="EMBL" id="HG994593">
    <property type="protein sequence ID" value="CAF2849654.1"/>
    <property type="molecule type" value="Genomic_DNA"/>
</dbReference>
<keyword evidence="2" id="KW-1185">Reference proteome</keyword>
<organism evidence="1 2">
    <name type="scientific">Lepeophtheirus salmonis</name>
    <name type="common">Salmon louse</name>
    <name type="synonym">Caligus salmonis</name>
    <dbReference type="NCBI Taxonomy" id="72036"/>
    <lineage>
        <taxon>Eukaryota</taxon>
        <taxon>Metazoa</taxon>
        <taxon>Ecdysozoa</taxon>
        <taxon>Arthropoda</taxon>
        <taxon>Crustacea</taxon>
        <taxon>Multicrustacea</taxon>
        <taxon>Hexanauplia</taxon>
        <taxon>Copepoda</taxon>
        <taxon>Siphonostomatoida</taxon>
        <taxon>Caligidae</taxon>
        <taxon>Lepeophtheirus</taxon>
    </lineage>
</organism>
<reference evidence="1" key="1">
    <citation type="submission" date="2021-02" db="EMBL/GenBank/DDBJ databases">
        <authorList>
            <person name="Bekaert M."/>
        </authorList>
    </citation>
    <scope>NUCLEOTIDE SEQUENCE</scope>
    <source>
        <strain evidence="1">IoA-00</strain>
    </source>
</reference>
<evidence type="ECO:0000313" key="1">
    <source>
        <dbReference type="EMBL" id="CAF2849654.1"/>
    </source>
</evidence>
<dbReference type="OrthoDB" id="6352818at2759"/>